<sequence length="386" mass="41983">MELTSNPWSLARGLSQVTLAYATSIICFRALTLEVPRFDVGMWSASLACLAKCLAERKATEPAYAWFSVGFSFAALWRIWKVFVDGPSPEIPLASGASFLVTGANTGVGFETTRALHNAGAEVVYMLCRSKCRADSARAEILRGSGREQSFIVVVQCDLCDRSSVDAAADVVLDATLGDKAPLKALVLNAGLFSQNLEQVQFAAAITAEKTLAANHLGHFQLVQRLWSRVAPDGPHPARVVVVSSCVHMGLRDAEAALQDPHFTKHPESFSTAVAYVRSKVFNLWFTVHLRSLQVDAVSLHPGNVRSEVTRGLPAFLRVMEVLAHPLMLVWRKSCAAGARCQVYLALAEHPEALYYAHCQPTATSSIAADQDLAARAWKWSMKATV</sequence>
<dbReference type="GO" id="GO:0016491">
    <property type="term" value="F:oxidoreductase activity"/>
    <property type="evidence" value="ECO:0007669"/>
    <property type="project" value="UniProtKB-KW"/>
</dbReference>
<dbReference type="AlphaFoldDB" id="A0A7S1AA20"/>
<dbReference type="EMBL" id="HBFQ01030491">
    <property type="protein sequence ID" value="CAD8847096.1"/>
    <property type="molecule type" value="Transcribed_RNA"/>
</dbReference>
<dbReference type="Pfam" id="PF00106">
    <property type="entry name" value="adh_short"/>
    <property type="match status" value="1"/>
</dbReference>
<proteinExistence type="predicted"/>
<dbReference type="PANTHER" id="PTHR43157:SF31">
    <property type="entry name" value="PHOSPHATIDYLINOSITOL-GLYCAN BIOSYNTHESIS CLASS F PROTEIN"/>
    <property type="match status" value="1"/>
</dbReference>
<protein>
    <submittedName>
        <fullName evidence="2">Uncharacterized protein</fullName>
    </submittedName>
</protein>
<organism evidence="2">
    <name type="scientific">Noctiluca scintillans</name>
    <name type="common">Sea sparkle</name>
    <name type="synonym">Red tide dinoflagellate</name>
    <dbReference type="NCBI Taxonomy" id="2966"/>
    <lineage>
        <taxon>Eukaryota</taxon>
        <taxon>Sar</taxon>
        <taxon>Alveolata</taxon>
        <taxon>Dinophyceae</taxon>
        <taxon>Noctilucales</taxon>
        <taxon>Noctilucaceae</taxon>
        <taxon>Noctiluca</taxon>
    </lineage>
</organism>
<dbReference type="Gene3D" id="3.40.50.720">
    <property type="entry name" value="NAD(P)-binding Rossmann-like Domain"/>
    <property type="match status" value="1"/>
</dbReference>
<dbReference type="PANTHER" id="PTHR43157">
    <property type="entry name" value="PHOSPHATIDYLINOSITOL-GLYCAN BIOSYNTHESIS CLASS F PROTEIN-RELATED"/>
    <property type="match status" value="1"/>
</dbReference>
<dbReference type="InterPro" id="IPR002347">
    <property type="entry name" value="SDR_fam"/>
</dbReference>
<keyword evidence="1" id="KW-0560">Oxidoreductase</keyword>
<dbReference type="SUPFAM" id="SSF51735">
    <property type="entry name" value="NAD(P)-binding Rossmann-fold domains"/>
    <property type="match status" value="1"/>
</dbReference>
<evidence type="ECO:0000256" key="1">
    <source>
        <dbReference type="ARBA" id="ARBA00023002"/>
    </source>
</evidence>
<name>A0A7S1AA20_NOCSC</name>
<reference evidence="2" key="1">
    <citation type="submission" date="2021-01" db="EMBL/GenBank/DDBJ databases">
        <authorList>
            <person name="Corre E."/>
            <person name="Pelletier E."/>
            <person name="Niang G."/>
            <person name="Scheremetjew M."/>
            <person name="Finn R."/>
            <person name="Kale V."/>
            <person name="Holt S."/>
            <person name="Cochrane G."/>
            <person name="Meng A."/>
            <person name="Brown T."/>
            <person name="Cohen L."/>
        </authorList>
    </citation>
    <scope>NUCLEOTIDE SEQUENCE</scope>
</reference>
<dbReference type="InterPro" id="IPR036291">
    <property type="entry name" value="NAD(P)-bd_dom_sf"/>
</dbReference>
<gene>
    <name evidence="2" type="ORF">NSCI0253_LOCUS21446</name>
</gene>
<evidence type="ECO:0000313" key="2">
    <source>
        <dbReference type="EMBL" id="CAD8847096.1"/>
    </source>
</evidence>
<accession>A0A7S1AA20</accession>